<dbReference type="AlphaFoldDB" id="A0A382H5V4"/>
<evidence type="ECO:0000313" key="1">
    <source>
        <dbReference type="EMBL" id="SVB82674.1"/>
    </source>
</evidence>
<protein>
    <submittedName>
        <fullName evidence="1">Uncharacterized protein</fullName>
    </submittedName>
</protein>
<reference evidence="1" key="1">
    <citation type="submission" date="2018-05" db="EMBL/GenBank/DDBJ databases">
        <authorList>
            <person name="Lanie J.A."/>
            <person name="Ng W.-L."/>
            <person name="Kazmierczak K.M."/>
            <person name="Andrzejewski T.M."/>
            <person name="Davidsen T.M."/>
            <person name="Wayne K.J."/>
            <person name="Tettelin H."/>
            <person name="Glass J.I."/>
            <person name="Rusch D."/>
            <person name="Podicherti R."/>
            <person name="Tsui H.-C.T."/>
            <person name="Winkler M.E."/>
        </authorList>
    </citation>
    <scope>NUCLEOTIDE SEQUENCE</scope>
</reference>
<accession>A0A382H5V4</accession>
<gene>
    <name evidence="1" type="ORF">METZ01_LOCUS235528</name>
</gene>
<organism evidence="1">
    <name type="scientific">marine metagenome</name>
    <dbReference type="NCBI Taxonomy" id="408172"/>
    <lineage>
        <taxon>unclassified sequences</taxon>
        <taxon>metagenomes</taxon>
        <taxon>ecological metagenomes</taxon>
    </lineage>
</organism>
<name>A0A382H5V4_9ZZZZ</name>
<sequence length="169" mass="19370">VDGKTAEQAGYFRLCDQARAFTTKLKNNPESSNFGVMLEFYWLCAQLGLVAYSQDQNLPKAPPPGTEVTDEFTGETRNHQYLQRSFVMFRYLCDMGYEEFDSDSSDPIENAMDQFLQMTGTHLTNRGLKEMDTYAQKGWDIIEEKGISRASTMSVFLTQYVELLQSYLD</sequence>
<proteinExistence type="predicted"/>
<dbReference type="EMBL" id="UINC01059357">
    <property type="protein sequence ID" value="SVB82674.1"/>
    <property type="molecule type" value="Genomic_DNA"/>
</dbReference>
<feature type="non-terminal residue" evidence="1">
    <location>
        <position position="1"/>
    </location>
</feature>